<feature type="compositionally biased region" description="Basic and acidic residues" evidence="1">
    <location>
        <begin position="106"/>
        <end position="128"/>
    </location>
</feature>
<dbReference type="EMBL" id="QHCV01000005">
    <property type="protein sequence ID" value="RAV32989.1"/>
    <property type="molecule type" value="Genomic_DNA"/>
</dbReference>
<feature type="compositionally biased region" description="Polar residues" evidence="1">
    <location>
        <begin position="33"/>
        <end position="45"/>
    </location>
</feature>
<sequence>MRIVKWPQKLALAGGMTAVALSAGAGLAHASGNPSAEQTGSQTAIQREAQPGAPDTQKDQPQPGADQGGKPDKPGKPHGGHRGGHGHHGPKLDEAALAQKLGVSQDKLHSALETVRQKHQDDKPKPPSEQDQPGQQGDQPGAEQGQPGQPHQKPSKEEMEAKKKQMDQELADALGIDVSKVTQAMDEMHQQHEAQEGDRGPGGPNGGPHGGKHHGDQGPGEQQGDRGPGGPNGGPSANPSSGDQPAQTG</sequence>
<reference evidence="3 4" key="1">
    <citation type="journal article" date="2018" name="Syst. Appl. Microbiol.">
        <title>Corynebacterium heidelbergense sp. nov., isolated from the preen glands of Egyptian geese (Alopochen aegyptiacus).</title>
        <authorList>
            <person name="Braun M.S."/>
            <person name="Wang E."/>
            <person name="Zimmermann S."/>
            <person name="Wink M."/>
        </authorList>
    </citation>
    <scope>NUCLEOTIDE SEQUENCE [LARGE SCALE GENOMIC DNA]</scope>
    <source>
        <strain evidence="3 4">647</strain>
    </source>
</reference>
<feature type="compositionally biased region" description="Gly residues" evidence="1">
    <location>
        <begin position="200"/>
        <end position="209"/>
    </location>
</feature>
<gene>
    <name evidence="3" type="ORF">DLJ54_00910</name>
</gene>
<feature type="compositionally biased region" description="Basic and acidic residues" evidence="1">
    <location>
        <begin position="186"/>
        <end position="199"/>
    </location>
</feature>
<feature type="signal peptide" evidence="2">
    <location>
        <begin position="1"/>
        <end position="30"/>
    </location>
</feature>
<feature type="compositionally biased region" description="Basic residues" evidence="1">
    <location>
        <begin position="76"/>
        <end position="89"/>
    </location>
</feature>
<feature type="chain" id="PRO_5016751742" evidence="2">
    <location>
        <begin position="31"/>
        <end position="249"/>
    </location>
</feature>
<comment type="caution">
    <text evidence="3">The sequence shown here is derived from an EMBL/GenBank/DDBJ whole genome shotgun (WGS) entry which is preliminary data.</text>
</comment>
<feature type="region of interest" description="Disordered" evidence="1">
    <location>
        <begin position="27"/>
        <end position="249"/>
    </location>
</feature>
<dbReference type="RefSeq" id="WP_113630000.1">
    <property type="nucleotide sequence ID" value="NZ_QHCV01000005.1"/>
</dbReference>
<accession>A0A364V8M9</accession>
<dbReference type="Proteomes" id="UP000251577">
    <property type="component" value="Unassembled WGS sequence"/>
</dbReference>
<proteinExistence type="predicted"/>
<evidence type="ECO:0000313" key="3">
    <source>
        <dbReference type="EMBL" id="RAV32989.1"/>
    </source>
</evidence>
<name>A0A364V8M9_9CORY</name>
<protein>
    <submittedName>
        <fullName evidence="3">Uncharacterized protein</fullName>
    </submittedName>
</protein>
<keyword evidence="4" id="KW-1185">Reference proteome</keyword>
<evidence type="ECO:0000256" key="2">
    <source>
        <dbReference type="SAM" id="SignalP"/>
    </source>
</evidence>
<dbReference type="AlphaFoldDB" id="A0A364V8M9"/>
<evidence type="ECO:0000256" key="1">
    <source>
        <dbReference type="SAM" id="MobiDB-lite"/>
    </source>
</evidence>
<feature type="compositionally biased region" description="Low complexity" evidence="1">
    <location>
        <begin position="129"/>
        <end position="152"/>
    </location>
</feature>
<feature type="compositionally biased region" description="Basic and acidic residues" evidence="1">
    <location>
        <begin position="154"/>
        <end position="167"/>
    </location>
</feature>
<keyword evidence="2" id="KW-0732">Signal</keyword>
<evidence type="ECO:0000313" key="4">
    <source>
        <dbReference type="Proteomes" id="UP000251577"/>
    </source>
</evidence>
<organism evidence="3 4">
    <name type="scientific">Corynebacterium heidelbergense</name>
    <dbReference type="NCBI Taxonomy" id="2055947"/>
    <lineage>
        <taxon>Bacteria</taxon>
        <taxon>Bacillati</taxon>
        <taxon>Actinomycetota</taxon>
        <taxon>Actinomycetes</taxon>
        <taxon>Mycobacteriales</taxon>
        <taxon>Corynebacteriaceae</taxon>
        <taxon>Corynebacterium</taxon>
    </lineage>
</organism>